<organism evidence="2 3">
    <name type="scientific">Pedobacter changchengzhani</name>
    <dbReference type="NCBI Taxonomy" id="2529274"/>
    <lineage>
        <taxon>Bacteria</taxon>
        <taxon>Pseudomonadati</taxon>
        <taxon>Bacteroidota</taxon>
        <taxon>Sphingobacteriia</taxon>
        <taxon>Sphingobacteriales</taxon>
        <taxon>Sphingobacteriaceae</taxon>
        <taxon>Pedobacter</taxon>
    </lineage>
</organism>
<keyword evidence="3" id="KW-1185">Reference proteome</keyword>
<dbReference type="Gene3D" id="3.40.390.70">
    <property type="match status" value="1"/>
</dbReference>
<evidence type="ECO:0000313" key="2">
    <source>
        <dbReference type="EMBL" id="TDG35238.1"/>
    </source>
</evidence>
<reference evidence="2 3" key="1">
    <citation type="submission" date="2019-02" db="EMBL/GenBank/DDBJ databases">
        <title>Pedobacter sp. nov., a novel speices isolated from soil of pinguins habitat in Antarcitica.</title>
        <authorList>
            <person name="He R.-H."/>
        </authorList>
    </citation>
    <scope>NUCLEOTIDE SEQUENCE [LARGE SCALE GENOMIC DNA]</scope>
    <source>
        <strain evidence="2 3">E01020</strain>
    </source>
</reference>
<dbReference type="EMBL" id="SJCY01000011">
    <property type="protein sequence ID" value="TDG35238.1"/>
    <property type="molecule type" value="Genomic_DNA"/>
</dbReference>
<dbReference type="OrthoDB" id="211582at2"/>
<dbReference type="RefSeq" id="WP_133263370.1">
    <property type="nucleotide sequence ID" value="NZ_SJCY01000011.1"/>
</dbReference>
<comment type="caution">
    <text evidence="2">The sequence shown here is derived from an EMBL/GenBank/DDBJ whole genome shotgun (WGS) entry which is preliminary data.</text>
</comment>
<evidence type="ECO:0000313" key="3">
    <source>
        <dbReference type="Proteomes" id="UP000295668"/>
    </source>
</evidence>
<feature type="signal peptide" evidence="1">
    <location>
        <begin position="1"/>
        <end position="20"/>
    </location>
</feature>
<gene>
    <name evidence="2" type="ORF">EZJ43_14155</name>
</gene>
<protein>
    <submittedName>
        <fullName evidence="2">Uncharacterized protein</fullName>
    </submittedName>
</protein>
<name>A0A4R5MI62_9SPHI</name>
<sequence length="241" mass="27356">MKYLIFSIIFAIGIIFNSQAQDTSNVAIVCYNGRSVIFPSSWLDRKTNAKATAADKDKFQKDTVALKTAFNKYPISVLNDALKTVYITGKLRFNRQNFLGTNSNNAIYIGSDGNQEIEKTFHHEFSSILLRNKRAVKFEEEWKKLSPYLRSGNSASAVKAGLFSTDFDLVLCEQGYLTPYSLSNFENDFNMYAENIFAGGKEFWKIVDKYPKVQAKVKLIATFYQTVWGGYTEDLLRALAD</sequence>
<dbReference type="Pfam" id="PF15890">
    <property type="entry name" value="Peptidase_Mx1"/>
    <property type="match status" value="1"/>
</dbReference>
<dbReference type="InterPro" id="IPR030890">
    <property type="entry name" value="LP_HExxH_w_TonB"/>
</dbReference>
<feature type="chain" id="PRO_5020263747" evidence="1">
    <location>
        <begin position="21"/>
        <end position="241"/>
    </location>
</feature>
<keyword evidence="1" id="KW-0732">Signal</keyword>
<dbReference type="Proteomes" id="UP000295668">
    <property type="component" value="Unassembled WGS sequence"/>
</dbReference>
<dbReference type="AlphaFoldDB" id="A0A4R5MI62"/>
<accession>A0A4R5MI62</accession>
<evidence type="ECO:0000256" key="1">
    <source>
        <dbReference type="SAM" id="SignalP"/>
    </source>
</evidence>
<proteinExistence type="predicted"/>